<evidence type="ECO:0000256" key="1">
    <source>
        <dbReference type="ARBA" id="ARBA00004442"/>
    </source>
</evidence>
<evidence type="ECO:0000256" key="4">
    <source>
        <dbReference type="ARBA" id="ARBA00022452"/>
    </source>
</evidence>
<keyword evidence="10" id="KW-1185">Reference proteome</keyword>
<keyword evidence="4" id="KW-1134">Transmembrane beta strand</keyword>
<feature type="signal peptide" evidence="8">
    <location>
        <begin position="1"/>
        <end position="20"/>
    </location>
</feature>
<comment type="subcellular location">
    <subcellularLocation>
        <location evidence="1">Cell outer membrane</location>
    </subcellularLocation>
</comment>
<dbReference type="PANTHER" id="PTHR30026">
    <property type="entry name" value="OUTER MEMBRANE PROTEIN TOLC"/>
    <property type="match status" value="1"/>
</dbReference>
<evidence type="ECO:0000313" key="10">
    <source>
        <dbReference type="Proteomes" id="UP001409291"/>
    </source>
</evidence>
<name>A0ABV0BTT0_9SPHI</name>
<keyword evidence="7" id="KW-0998">Cell outer membrane</keyword>
<comment type="similarity">
    <text evidence="2">Belongs to the outer membrane factor (OMF) (TC 1.B.17) family.</text>
</comment>
<keyword evidence="5" id="KW-0812">Transmembrane</keyword>
<evidence type="ECO:0000256" key="8">
    <source>
        <dbReference type="SAM" id="SignalP"/>
    </source>
</evidence>
<reference evidence="9 10" key="1">
    <citation type="submission" date="2024-04" db="EMBL/GenBank/DDBJ databases">
        <title>WGS of bacteria from Torrens River.</title>
        <authorList>
            <person name="Wyrsch E.R."/>
            <person name="Drigo B."/>
        </authorList>
    </citation>
    <scope>NUCLEOTIDE SEQUENCE [LARGE SCALE GENOMIC DNA]</scope>
    <source>
        <strain evidence="9 10">TWI391</strain>
    </source>
</reference>
<dbReference type="SUPFAM" id="SSF56954">
    <property type="entry name" value="Outer membrane efflux proteins (OEP)"/>
    <property type="match status" value="1"/>
</dbReference>
<evidence type="ECO:0000256" key="7">
    <source>
        <dbReference type="ARBA" id="ARBA00023237"/>
    </source>
</evidence>
<dbReference type="RefSeq" id="WP_346581450.1">
    <property type="nucleotide sequence ID" value="NZ_JBDJLH010000008.1"/>
</dbReference>
<evidence type="ECO:0000256" key="5">
    <source>
        <dbReference type="ARBA" id="ARBA00022692"/>
    </source>
</evidence>
<dbReference type="Gene3D" id="1.20.1600.10">
    <property type="entry name" value="Outer membrane efflux proteins (OEP)"/>
    <property type="match status" value="1"/>
</dbReference>
<dbReference type="EMBL" id="JBDJNQ010000005">
    <property type="protein sequence ID" value="MEN5378195.1"/>
    <property type="molecule type" value="Genomic_DNA"/>
</dbReference>
<accession>A0ABV0BTT0</accession>
<dbReference type="InterPro" id="IPR003423">
    <property type="entry name" value="OMP_efflux"/>
</dbReference>
<evidence type="ECO:0000256" key="3">
    <source>
        <dbReference type="ARBA" id="ARBA00022448"/>
    </source>
</evidence>
<evidence type="ECO:0000256" key="2">
    <source>
        <dbReference type="ARBA" id="ARBA00007613"/>
    </source>
</evidence>
<keyword evidence="8" id="KW-0732">Signal</keyword>
<comment type="caution">
    <text evidence="9">The sequence shown here is derived from an EMBL/GenBank/DDBJ whole genome shotgun (WGS) entry which is preliminary data.</text>
</comment>
<proteinExistence type="inferred from homology"/>
<keyword evidence="6" id="KW-0472">Membrane</keyword>
<feature type="chain" id="PRO_5045492289" evidence="8">
    <location>
        <begin position="21"/>
        <end position="435"/>
    </location>
</feature>
<evidence type="ECO:0000313" key="9">
    <source>
        <dbReference type="EMBL" id="MEN5378195.1"/>
    </source>
</evidence>
<dbReference type="Proteomes" id="UP001409291">
    <property type="component" value="Unassembled WGS sequence"/>
</dbReference>
<sequence>MKRIFIYSLCFLCSLTFVRAQVQQRSLNECIQLAIKANPALMQNELDVRRAGINLKQAKANRLPDVNAGLNHGFSTGRYLDKTINQYTTTNNSSGGASLGVTVPVFNGFRILHDVRMKADAKTASKLEFDSQINTLKLDVIESFIQILTAQDVLKQSELQTEVTREQVRRAEVLHKEGAIAPGDYFDLKGQLANDINAIENNKQILYLNRLRLSTLLNVDETSLGELKAIEFKQDAEIKTAAQLFDAASENLPIIPALDWRIKAAERNIKVVKSNYWPSLSFSAGLSTNYSNGADFGYFKQFNNNLGKSIGLNLNIPIFNHLAVYNQVKLAKLDLESAKFQKDVSLNELRTETAKAVFNLKNVSNNIVQLQEQQQSYSESFRIAQVHFEAGNSNSVLFLTAKNKLDSSQIQLLVKQYEWLLQKYINDYYAGSLNL</sequence>
<dbReference type="PANTHER" id="PTHR30026:SF20">
    <property type="entry name" value="OUTER MEMBRANE PROTEIN TOLC"/>
    <property type="match status" value="1"/>
</dbReference>
<dbReference type="InterPro" id="IPR051906">
    <property type="entry name" value="TolC-like"/>
</dbReference>
<organism evidence="9 10">
    <name type="scientific">Sphingobacterium kitahiroshimense</name>
    <dbReference type="NCBI Taxonomy" id="470446"/>
    <lineage>
        <taxon>Bacteria</taxon>
        <taxon>Pseudomonadati</taxon>
        <taxon>Bacteroidota</taxon>
        <taxon>Sphingobacteriia</taxon>
        <taxon>Sphingobacteriales</taxon>
        <taxon>Sphingobacteriaceae</taxon>
        <taxon>Sphingobacterium</taxon>
    </lineage>
</organism>
<keyword evidence="3" id="KW-0813">Transport</keyword>
<gene>
    <name evidence="9" type="ORF">ABE541_13075</name>
</gene>
<dbReference type="Pfam" id="PF02321">
    <property type="entry name" value="OEP"/>
    <property type="match status" value="2"/>
</dbReference>
<protein>
    <submittedName>
        <fullName evidence="9">TolC family protein</fullName>
    </submittedName>
</protein>
<evidence type="ECO:0000256" key="6">
    <source>
        <dbReference type="ARBA" id="ARBA00023136"/>
    </source>
</evidence>